<dbReference type="PROSITE" id="PS50144">
    <property type="entry name" value="MATH"/>
    <property type="match status" value="1"/>
</dbReference>
<dbReference type="PANTHER" id="PTHR24006:SF644">
    <property type="entry name" value="UBIQUITIN CARBOXYL-TERMINAL HYDROLASE 7"/>
    <property type="match status" value="1"/>
</dbReference>
<dbReference type="InterPro" id="IPR001394">
    <property type="entry name" value="Peptidase_C19_UCH"/>
</dbReference>
<gene>
    <name evidence="4" type="ORF">BJ554DRAFT_3264</name>
</gene>
<reference evidence="4 5" key="1">
    <citation type="journal article" name="Sci. Rep.">
        <title>Genome-scale phylogenetic analyses confirm Olpidium as the closest living zoosporic fungus to the non-flagellated, terrestrial fungi.</title>
        <authorList>
            <person name="Chang Y."/>
            <person name="Rochon D."/>
            <person name="Sekimoto S."/>
            <person name="Wang Y."/>
            <person name="Chovatia M."/>
            <person name="Sandor L."/>
            <person name="Salamov A."/>
            <person name="Grigoriev I.V."/>
            <person name="Stajich J.E."/>
            <person name="Spatafora J.W."/>
        </authorList>
    </citation>
    <scope>NUCLEOTIDE SEQUENCE [LARGE SCALE GENOMIC DNA]</scope>
    <source>
        <strain evidence="4">S191</strain>
    </source>
</reference>
<dbReference type="Gene3D" id="2.60.210.10">
    <property type="entry name" value="Apoptosis, Tumor Necrosis Factor Receptor Associated Protein 2, Chain A"/>
    <property type="match status" value="1"/>
</dbReference>
<accession>A0A8H7ZP22</accession>
<dbReference type="InterPro" id="IPR038765">
    <property type="entry name" value="Papain-like_cys_pep_sf"/>
</dbReference>
<dbReference type="SUPFAM" id="SSF54001">
    <property type="entry name" value="Cysteine proteinases"/>
    <property type="match status" value="1"/>
</dbReference>
<dbReference type="GO" id="GO:0005829">
    <property type="term" value="C:cytosol"/>
    <property type="evidence" value="ECO:0007669"/>
    <property type="project" value="TreeGrafter"/>
</dbReference>
<protein>
    <submittedName>
        <fullName evidence="4">Ubiquitin carboxyl-terminal hydrolase like protein</fullName>
    </submittedName>
</protein>
<proteinExistence type="predicted"/>
<dbReference type="InterPro" id="IPR018200">
    <property type="entry name" value="USP_CS"/>
</dbReference>
<keyword evidence="4" id="KW-0378">Hydrolase</keyword>
<dbReference type="AlphaFoldDB" id="A0A8H7ZP22"/>
<dbReference type="GO" id="GO:0016579">
    <property type="term" value="P:protein deubiquitination"/>
    <property type="evidence" value="ECO:0007669"/>
    <property type="project" value="InterPro"/>
</dbReference>
<feature type="domain" description="USP" evidence="3">
    <location>
        <begin position="247"/>
        <end position="531"/>
    </location>
</feature>
<dbReference type="EMBL" id="JAEFCI010011026">
    <property type="protein sequence ID" value="KAG5456866.1"/>
    <property type="molecule type" value="Genomic_DNA"/>
</dbReference>
<dbReference type="PROSITE" id="PS50235">
    <property type="entry name" value="USP_3"/>
    <property type="match status" value="1"/>
</dbReference>
<feature type="compositionally biased region" description="Basic and acidic residues" evidence="1">
    <location>
        <begin position="533"/>
        <end position="548"/>
    </location>
</feature>
<feature type="non-terminal residue" evidence="4">
    <location>
        <position position="559"/>
    </location>
</feature>
<feature type="non-terminal residue" evidence="4">
    <location>
        <position position="1"/>
    </location>
</feature>
<dbReference type="Pfam" id="PF00443">
    <property type="entry name" value="UCH"/>
    <property type="match status" value="1"/>
</dbReference>
<feature type="domain" description="MATH" evidence="2">
    <location>
        <begin position="96"/>
        <end position="238"/>
    </location>
</feature>
<dbReference type="GO" id="GO:0004843">
    <property type="term" value="F:cysteine-type deubiquitinase activity"/>
    <property type="evidence" value="ECO:0007669"/>
    <property type="project" value="InterPro"/>
</dbReference>
<feature type="region of interest" description="Disordered" evidence="1">
    <location>
        <begin position="511"/>
        <end position="548"/>
    </location>
</feature>
<feature type="compositionally biased region" description="Basic and acidic residues" evidence="1">
    <location>
        <begin position="50"/>
        <end position="66"/>
    </location>
</feature>
<feature type="region of interest" description="Disordered" evidence="1">
    <location>
        <begin position="29"/>
        <end position="70"/>
    </location>
</feature>
<evidence type="ECO:0000313" key="4">
    <source>
        <dbReference type="EMBL" id="KAG5456866.1"/>
    </source>
</evidence>
<dbReference type="InterPro" id="IPR028889">
    <property type="entry name" value="USP"/>
</dbReference>
<dbReference type="Gene3D" id="3.90.70.10">
    <property type="entry name" value="Cysteine proteinases"/>
    <property type="match status" value="2"/>
</dbReference>
<dbReference type="GO" id="GO:0005634">
    <property type="term" value="C:nucleus"/>
    <property type="evidence" value="ECO:0007669"/>
    <property type="project" value="TreeGrafter"/>
</dbReference>
<evidence type="ECO:0000259" key="2">
    <source>
        <dbReference type="PROSITE" id="PS50144"/>
    </source>
</evidence>
<dbReference type="PROSITE" id="PS00973">
    <property type="entry name" value="USP_2"/>
    <property type="match status" value="1"/>
</dbReference>
<sequence>CFRPRAHVSLNACFACDTARCVRAANGVPDGGAQQADVKANMSPEPTPADLDKPNPLEGPSRRTSEQEPEALTITDHECFKRNPKYFSTDNEEDDWIVHTWHVRNWHSLQQKDTGPVFHGGSDGYPYRILIFPHGNNGAEMTSIYVEMADPKGQATGGSPGPIIKDGWHTCAEFAIGAMGVVVLPLRAANARHRFSADASDWGFQHFYKMEKPMQSTRDPTVAKPLLEGDSVDLHVFMRFIKDETGVLWHNFVKWGATCYMNSLLQSLYCTPYFRRAVYDIPTVEDEDPQKSVALALQRVFYNIQTSNTAVGTTELTKSFGWDTLDAFMQHDVQEFNRVLQDNLEGKMKEVRKGNRVLTNPRDIADMKRRAEKVPPCHAVRGSMSAVIDGLLAENKYHAEGYGLQDAKKGIVFESFPPVLHLQLKRFEYDMEKDAQVKINDRLAFPMRIDLKDYLSDEAKKEGDWNYCLHGVLVHSGDLGGGHYFALLKPEKDSRFDDDRVTYVTEREVLEENYGEDAPAPQPGLRGSQRHTQRIEDERRREEELRREREEQHLYYTFR</sequence>
<dbReference type="PANTHER" id="PTHR24006">
    <property type="entry name" value="UBIQUITIN CARBOXYL-TERMINAL HYDROLASE"/>
    <property type="match status" value="1"/>
</dbReference>
<dbReference type="GO" id="GO:0031647">
    <property type="term" value="P:regulation of protein stability"/>
    <property type="evidence" value="ECO:0007669"/>
    <property type="project" value="TreeGrafter"/>
</dbReference>
<dbReference type="InterPro" id="IPR050164">
    <property type="entry name" value="Peptidase_C19"/>
</dbReference>
<dbReference type="SUPFAM" id="SSF49599">
    <property type="entry name" value="TRAF domain-like"/>
    <property type="match status" value="1"/>
</dbReference>
<dbReference type="InterPro" id="IPR002083">
    <property type="entry name" value="MATH/TRAF_dom"/>
</dbReference>
<comment type="caution">
    <text evidence="4">The sequence shown here is derived from an EMBL/GenBank/DDBJ whole genome shotgun (WGS) entry which is preliminary data.</text>
</comment>
<evidence type="ECO:0000259" key="3">
    <source>
        <dbReference type="PROSITE" id="PS50235"/>
    </source>
</evidence>
<dbReference type="OrthoDB" id="289038at2759"/>
<name>A0A8H7ZP22_9FUNG</name>
<evidence type="ECO:0000313" key="5">
    <source>
        <dbReference type="Proteomes" id="UP000673691"/>
    </source>
</evidence>
<keyword evidence="5" id="KW-1185">Reference proteome</keyword>
<evidence type="ECO:0000256" key="1">
    <source>
        <dbReference type="SAM" id="MobiDB-lite"/>
    </source>
</evidence>
<organism evidence="4 5">
    <name type="scientific">Olpidium bornovanus</name>
    <dbReference type="NCBI Taxonomy" id="278681"/>
    <lineage>
        <taxon>Eukaryota</taxon>
        <taxon>Fungi</taxon>
        <taxon>Fungi incertae sedis</taxon>
        <taxon>Olpidiomycota</taxon>
        <taxon>Olpidiomycotina</taxon>
        <taxon>Olpidiomycetes</taxon>
        <taxon>Olpidiales</taxon>
        <taxon>Olpidiaceae</taxon>
        <taxon>Olpidium</taxon>
    </lineage>
</organism>
<dbReference type="InterPro" id="IPR008974">
    <property type="entry name" value="TRAF-like"/>
</dbReference>
<dbReference type="Proteomes" id="UP000673691">
    <property type="component" value="Unassembled WGS sequence"/>
</dbReference>